<accession>A0ABN2Q2Y8</accession>
<feature type="transmembrane region" description="Helical" evidence="1">
    <location>
        <begin position="73"/>
        <end position="90"/>
    </location>
</feature>
<dbReference type="Proteomes" id="UP001501116">
    <property type="component" value="Unassembled WGS sequence"/>
</dbReference>
<protein>
    <submittedName>
        <fullName evidence="2">Uncharacterized protein</fullName>
    </submittedName>
</protein>
<sequence>MGVAGVVTGGVCGALWQCVDGANIAACDHADPMAWCGLGRLLSLAITLALSVPGVALLFALLAPALARRRGPLVLVATALVVLSAMAFAVTPQFGWFRVAIPTVLLGAGLYWACSSPDAERAPG</sequence>
<dbReference type="EMBL" id="BAAANN010000002">
    <property type="protein sequence ID" value="GAA1942014.1"/>
    <property type="molecule type" value="Genomic_DNA"/>
</dbReference>
<evidence type="ECO:0000256" key="1">
    <source>
        <dbReference type="SAM" id="Phobius"/>
    </source>
</evidence>
<organism evidence="2 3">
    <name type="scientific">Amycolatopsis minnesotensis</name>
    <dbReference type="NCBI Taxonomy" id="337894"/>
    <lineage>
        <taxon>Bacteria</taxon>
        <taxon>Bacillati</taxon>
        <taxon>Actinomycetota</taxon>
        <taxon>Actinomycetes</taxon>
        <taxon>Pseudonocardiales</taxon>
        <taxon>Pseudonocardiaceae</taxon>
        <taxon>Amycolatopsis</taxon>
    </lineage>
</organism>
<evidence type="ECO:0000313" key="2">
    <source>
        <dbReference type="EMBL" id="GAA1942014.1"/>
    </source>
</evidence>
<keyword evidence="1" id="KW-0472">Membrane</keyword>
<gene>
    <name evidence="2" type="ORF">GCM10009754_06770</name>
</gene>
<proteinExistence type="predicted"/>
<keyword evidence="3" id="KW-1185">Reference proteome</keyword>
<keyword evidence="1" id="KW-1133">Transmembrane helix</keyword>
<reference evidence="2 3" key="1">
    <citation type="journal article" date="2019" name="Int. J. Syst. Evol. Microbiol.">
        <title>The Global Catalogue of Microorganisms (GCM) 10K type strain sequencing project: providing services to taxonomists for standard genome sequencing and annotation.</title>
        <authorList>
            <consortium name="The Broad Institute Genomics Platform"/>
            <consortium name="The Broad Institute Genome Sequencing Center for Infectious Disease"/>
            <person name="Wu L."/>
            <person name="Ma J."/>
        </authorList>
    </citation>
    <scope>NUCLEOTIDE SEQUENCE [LARGE SCALE GENOMIC DNA]</scope>
    <source>
        <strain evidence="2 3">JCM 14545</strain>
    </source>
</reference>
<name>A0ABN2Q2Y8_9PSEU</name>
<evidence type="ECO:0000313" key="3">
    <source>
        <dbReference type="Proteomes" id="UP001501116"/>
    </source>
</evidence>
<keyword evidence="1" id="KW-0812">Transmembrane</keyword>
<comment type="caution">
    <text evidence="2">The sequence shown here is derived from an EMBL/GenBank/DDBJ whole genome shotgun (WGS) entry which is preliminary data.</text>
</comment>
<feature type="transmembrane region" description="Helical" evidence="1">
    <location>
        <begin position="41"/>
        <end position="66"/>
    </location>
</feature>
<feature type="transmembrane region" description="Helical" evidence="1">
    <location>
        <begin position="96"/>
        <end position="114"/>
    </location>
</feature>